<evidence type="ECO:0000256" key="9">
    <source>
        <dbReference type="ARBA" id="ARBA00023180"/>
    </source>
</evidence>
<feature type="transmembrane region" description="Helical" evidence="13">
    <location>
        <begin position="367"/>
        <end position="387"/>
    </location>
</feature>
<evidence type="ECO:0000256" key="10">
    <source>
        <dbReference type="ARBA" id="ARBA00023329"/>
    </source>
</evidence>
<evidence type="ECO:0000313" key="15">
    <source>
        <dbReference type="EMBL" id="KAJ8379261.1"/>
    </source>
</evidence>
<dbReference type="GO" id="GO:0005335">
    <property type="term" value="F:serotonin:sodium:chloride symporter activity"/>
    <property type="evidence" value="ECO:0007669"/>
    <property type="project" value="TreeGrafter"/>
</dbReference>
<evidence type="ECO:0000256" key="4">
    <source>
        <dbReference type="ARBA" id="ARBA00022692"/>
    </source>
</evidence>
<dbReference type="SUPFAM" id="SSF103473">
    <property type="entry name" value="MFS general substrate transporter"/>
    <property type="match status" value="1"/>
</dbReference>
<comment type="caution">
    <text evidence="15">The sequence shown here is derived from an EMBL/GenBank/DDBJ whole genome shotgun (WGS) entry which is preliminary data.</text>
</comment>
<protein>
    <recommendedName>
        <fullName evidence="14">Major facilitator superfamily (MFS) profile domain-containing protein</fullName>
    </recommendedName>
</protein>
<feature type="transmembrane region" description="Helical" evidence="13">
    <location>
        <begin position="394"/>
        <end position="413"/>
    </location>
</feature>
<evidence type="ECO:0000256" key="2">
    <source>
        <dbReference type="ARBA" id="ARBA00006829"/>
    </source>
</evidence>
<feature type="transmembrane region" description="Helical" evidence="13">
    <location>
        <begin position="171"/>
        <end position="189"/>
    </location>
</feature>
<dbReference type="Proteomes" id="UP001152622">
    <property type="component" value="Chromosome 1"/>
</dbReference>
<feature type="transmembrane region" description="Helical" evidence="13">
    <location>
        <begin position="268"/>
        <end position="288"/>
    </location>
</feature>
<evidence type="ECO:0000256" key="5">
    <source>
        <dbReference type="ARBA" id="ARBA00022775"/>
    </source>
</evidence>
<feature type="transmembrane region" description="Helical" evidence="13">
    <location>
        <begin position="419"/>
        <end position="447"/>
    </location>
</feature>
<evidence type="ECO:0000256" key="12">
    <source>
        <dbReference type="ARBA" id="ARBA00048115"/>
    </source>
</evidence>
<dbReference type="InterPro" id="IPR036259">
    <property type="entry name" value="MFS_trans_sf"/>
</dbReference>
<dbReference type="OrthoDB" id="5086884at2759"/>
<keyword evidence="9" id="KW-0325">Glycoprotein</keyword>
<dbReference type="CDD" id="cd17384">
    <property type="entry name" value="MFS_SLC18A1_2_VAT1_2"/>
    <property type="match status" value="1"/>
</dbReference>
<evidence type="ECO:0000256" key="1">
    <source>
        <dbReference type="ARBA" id="ARBA00004644"/>
    </source>
</evidence>
<evidence type="ECO:0000259" key="14">
    <source>
        <dbReference type="PROSITE" id="PS50850"/>
    </source>
</evidence>
<keyword evidence="8 13" id="KW-0472">Membrane</keyword>
<feature type="domain" description="Major facilitator superfamily (MFS) profile" evidence="14">
    <location>
        <begin position="20"/>
        <end position="452"/>
    </location>
</feature>
<keyword evidence="16" id="KW-1185">Reference proteome</keyword>
<sequence length="492" mass="53125">MPIFNPLEWLRESRGSRRLVLVVVCVALLLDNMLLTVVVPIIPTFLYATEYKKQDLTPASNQSQPAVTQRPAEEAAFSTILSRYDNATYVLMMQGEQRLPGAGENVRVGLMFASKAVVQLLVNPFVGPLTNRIGYHIPMFAGFVIMFASTIMFAFSGTYTLLFVARSLQGIGSSFSSVAGLGMLASVYTDDNERGVAMGIALGGLALGLLIGAPFGSVMYEFVGKTAPFLILAFLAIFDGALQLCILQPSKISPGSVEGTPLLTLLKDPYILITAGSLCFANMGVAILEPTLPIWMMQTMCSPQWQLGMAFLPASISYLIGTNVFGILANKMGRWLCSMIGMVIVGISLLCVPFAKNIFGLIGPNGGLGFAIGMVDSSMMPIMGYLVDIRHASVYGSVYAIADVAFCMGFAIGPSTGGVIVTAIGFPYLMVIIGVINILYAPLCFFLRNPAAREEKMAIINQECPMHVKSYNTQKQFREFPLSDDSEEEAED</sequence>
<keyword evidence="3" id="KW-0813">Transport</keyword>
<dbReference type="AlphaFoldDB" id="A0A9Q1G838"/>
<dbReference type="GO" id="GO:0015842">
    <property type="term" value="P:aminergic neurotransmitter loading into synaptic vesicle"/>
    <property type="evidence" value="ECO:0007669"/>
    <property type="project" value="TreeGrafter"/>
</dbReference>
<dbReference type="InterPro" id="IPR020846">
    <property type="entry name" value="MFS_dom"/>
</dbReference>
<feature type="transmembrane region" description="Helical" evidence="13">
    <location>
        <begin position="140"/>
        <end position="165"/>
    </location>
</feature>
<proteinExistence type="inferred from homology"/>
<evidence type="ECO:0000256" key="7">
    <source>
        <dbReference type="ARBA" id="ARBA00023018"/>
    </source>
</evidence>
<comment type="subcellular location">
    <subcellularLocation>
        <location evidence="1">Cytoplasmic vesicle</location>
        <location evidence="1">Secretory vesicle</location>
        <location evidence="1">Synaptic vesicle membrane</location>
        <topology evidence="1">Multi-pass membrane protein</topology>
    </subcellularLocation>
</comment>
<dbReference type="Pfam" id="PF07690">
    <property type="entry name" value="MFS_1"/>
    <property type="match status" value="1"/>
</dbReference>
<evidence type="ECO:0000256" key="11">
    <source>
        <dbReference type="ARBA" id="ARBA00034439"/>
    </source>
</evidence>
<evidence type="ECO:0000256" key="3">
    <source>
        <dbReference type="ARBA" id="ARBA00022448"/>
    </source>
</evidence>
<comment type="catalytic activity">
    <reaction evidence="11">
        <text>dopamine(in) + 2 H(+)(out) = dopamine(out) + 2 H(+)(in)</text>
        <dbReference type="Rhea" id="RHEA:73739"/>
        <dbReference type="ChEBI" id="CHEBI:15378"/>
        <dbReference type="ChEBI" id="CHEBI:59905"/>
    </reaction>
    <physiologicalReaction direction="left-to-right" evidence="11">
        <dbReference type="Rhea" id="RHEA:73740"/>
    </physiologicalReaction>
</comment>
<dbReference type="NCBIfam" id="TIGR00880">
    <property type="entry name" value="2_A_01_02"/>
    <property type="match status" value="1"/>
</dbReference>
<dbReference type="PROSITE" id="PS50850">
    <property type="entry name" value="MFS"/>
    <property type="match status" value="1"/>
</dbReference>
<dbReference type="PANTHER" id="PTHR23506:SF31">
    <property type="entry name" value="CHROMAFFIN GRANULE AMINE TRANSPORTER"/>
    <property type="match status" value="1"/>
</dbReference>
<dbReference type="FunFam" id="1.20.1250.20:FF:000116">
    <property type="entry name" value="synaptic vesicular amine transporter isoform X2"/>
    <property type="match status" value="1"/>
</dbReference>
<dbReference type="InterPro" id="IPR001958">
    <property type="entry name" value="Tet-R_TetA/multi-R_MdtG-like"/>
</dbReference>
<feature type="transmembrane region" description="Helical" evidence="13">
    <location>
        <begin position="308"/>
        <end position="328"/>
    </location>
</feature>
<feature type="transmembrane region" description="Helical" evidence="13">
    <location>
        <begin position="196"/>
        <end position="215"/>
    </location>
</feature>
<keyword evidence="5" id="KW-0532">Neurotransmitter transport</keyword>
<keyword evidence="4 13" id="KW-0812">Transmembrane</keyword>
<dbReference type="InterPro" id="IPR050930">
    <property type="entry name" value="MFS_Vesicular_Transporter"/>
</dbReference>
<dbReference type="FunFam" id="1.20.1250.20:FF:000083">
    <property type="entry name" value="synaptic vesicular amine transporter isoform X1"/>
    <property type="match status" value="1"/>
</dbReference>
<organism evidence="15 16">
    <name type="scientific">Synaphobranchus kaupii</name>
    <name type="common">Kaup's arrowtooth eel</name>
    <dbReference type="NCBI Taxonomy" id="118154"/>
    <lineage>
        <taxon>Eukaryota</taxon>
        <taxon>Metazoa</taxon>
        <taxon>Chordata</taxon>
        <taxon>Craniata</taxon>
        <taxon>Vertebrata</taxon>
        <taxon>Euteleostomi</taxon>
        <taxon>Actinopterygii</taxon>
        <taxon>Neopterygii</taxon>
        <taxon>Teleostei</taxon>
        <taxon>Anguilliformes</taxon>
        <taxon>Synaphobranchidae</taxon>
        <taxon>Synaphobranchus</taxon>
    </lineage>
</organism>
<evidence type="ECO:0000256" key="6">
    <source>
        <dbReference type="ARBA" id="ARBA00022989"/>
    </source>
</evidence>
<dbReference type="GO" id="GO:0043195">
    <property type="term" value="C:terminal bouton"/>
    <property type="evidence" value="ECO:0007669"/>
    <property type="project" value="TreeGrafter"/>
</dbReference>
<evidence type="ECO:0000313" key="16">
    <source>
        <dbReference type="Proteomes" id="UP001152622"/>
    </source>
</evidence>
<feature type="transmembrane region" description="Helical" evidence="13">
    <location>
        <begin position="20"/>
        <end position="48"/>
    </location>
</feature>
<comment type="catalytic activity">
    <reaction evidence="12">
        <text>serotonin(in) + 2 H(+)(out) = serotonin(out) + 2 H(+)(in)</text>
        <dbReference type="Rhea" id="RHEA:73743"/>
        <dbReference type="ChEBI" id="CHEBI:15378"/>
        <dbReference type="ChEBI" id="CHEBI:350546"/>
    </reaction>
    <physiologicalReaction direction="left-to-right" evidence="12">
        <dbReference type="Rhea" id="RHEA:73744"/>
    </physiologicalReaction>
</comment>
<dbReference type="GO" id="GO:0030672">
    <property type="term" value="C:synaptic vesicle membrane"/>
    <property type="evidence" value="ECO:0007669"/>
    <property type="project" value="UniProtKB-SubCell"/>
</dbReference>
<keyword evidence="7" id="KW-0770">Synapse</keyword>
<evidence type="ECO:0000256" key="8">
    <source>
        <dbReference type="ARBA" id="ARBA00023136"/>
    </source>
</evidence>
<keyword evidence="6 13" id="KW-1133">Transmembrane helix</keyword>
<gene>
    <name evidence="15" type="ORF">SKAU_G00000390</name>
</gene>
<name>A0A9Q1G838_SYNKA</name>
<dbReference type="InterPro" id="IPR011701">
    <property type="entry name" value="MFS"/>
</dbReference>
<feature type="transmembrane region" description="Helical" evidence="13">
    <location>
        <begin position="335"/>
        <end position="355"/>
    </location>
</feature>
<dbReference type="PANTHER" id="PTHR23506">
    <property type="entry name" value="GH10249P"/>
    <property type="match status" value="1"/>
</dbReference>
<reference evidence="15" key="1">
    <citation type="journal article" date="2023" name="Science">
        <title>Genome structures resolve the early diversification of teleost fishes.</title>
        <authorList>
            <person name="Parey E."/>
            <person name="Louis A."/>
            <person name="Montfort J."/>
            <person name="Bouchez O."/>
            <person name="Roques C."/>
            <person name="Iampietro C."/>
            <person name="Lluch J."/>
            <person name="Castinel A."/>
            <person name="Donnadieu C."/>
            <person name="Desvignes T."/>
            <person name="Floi Bucao C."/>
            <person name="Jouanno E."/>
            <person name="Wen M."/>
            <person name="Mejri S."/>
            <person name="Dirks R."/>
            <person name="Jansen H."/>
            <person name="Henkel C."/>
            <person name="Chen W.J."/>
            <person name="Zahm M."/>
            <person name="Cabau C."/>
            <person name="Klopp C."/>
            <person name="Thompson A.W."/>
            <person name="Robinson-Rechavi M."/>
            <person name="Braasch I."/>
            <person name="Lecointre G."/>
            <person name="Bobe J."/>
            <person name="Postlethwait J.H."/>
            <person name="Berthelot C."/>
            <person name="Roest Crollius H."/>
            <person name="Guiguen Y."/>
        </authorList>
    </citation>
    <scope>NUCLEOTIDE SEQUENCE</scope>
    <source>
        <strain evidence="15">WJC10195</strain>
    </source>
</reference>
<comment type="similarity">
    <text evidence="2">Belongs to the major facilitator superfamily. Vesicular transporter family.</text>
</comment>
<evidence type="ECO:0000256" key="13">
    <source>
        <dbReference type="SAM" id="Phobius"/>
    </source>
</evidence>
<dbReference type="Gene3D" id="1.20.1250.20">
    <property type="entry name" value="MFS general substrate transporter like domains"/>
    <property type="match status" value="2"/>
</dbReference>
<accession>A0A9Q1G838</accession>
<dbReference type="GO" id="GO:0042910">
    <property type="term" value="F:xenobiotic transmembrane transporter activity"/>
    <property type="evidence" value="ECO:0007669"/>
    <property type="project" value="InterPro"/>
</dbReference>
<keyword evidence="10" id="KW-0968">Cytoplasmic vesicle</keyword>
<feature type="transmembrane region" description="Helical" evidence="13">
    <location>
        <begin position="227"/>
        <end position="247"/>
    </location>
</feature>
<dbReference type="EMBL" id="JAINUF010000001">
    <property type="protein sequence ID" value="KAJ8379261.1"/>
    <property type="molecule type" value="Genomic_DNA"/>
</dbReference>